<keyword evidence="2" id="KW-0328">Glycosyltransferase</keyword>
<dbReference type="PANTHER" id="PTHR22916">
    <property type="entry name" value="GLYCOSYLTRANSFERASE"/>
    <property type="match status" value="1"/>
</dbReference>
<dbReference type="KEGG" id="ole:K0B96_07740"/>
<name>A0A8F9TYD0_9BACT</name>
<dbReference type="InterPro" id="IPR029044">
    <property type="entry name" value="Nucleotide-diphossugar_trans"/>
</dbReference>
<evidence type="ECO:0000313" key="3">
    <source>
        <dbReference type="Proteomes" id="UP000825051"/>
    </source>
</evidence>
<dbReference type="RefSeq" id="WP_220165744.1">
    <property type="nucleotide sequence ID" value="NZ_CP080507.1"/>
</dbReference>
<gene>
    <name evidence="2" type="ORF">K0B96_07740</name>
</gene>
<dbReference type="Proteomes" id="UP000825051">
    <property type="component" value="Chromosome"/>
</dbReference>
<reference evidence="2" key="1">
    <citation type="submission" date="2021-08" db="EMBL/GenBank/DDBJ databases">
        <title>Genome of a novel bacterium of the phylum Verrucomicrobia, Oleiharenicola sp. KSB-15.</title>
        <authorList>
            <person name="Chung J.-H."/>
            <person name="Ahn J.-H."/>
            <person name="Yoon Y."/>
            <person name="Kim D.-Y."/>
            <person name="An S.-H."/>
            <person name="Park I."/>
            <person name="Yeon J."/>
        </authorList>
    </citation>
    <scope>NUCLEOTIDE SEQUENCE</scope>
    <source>
        <strain evidence="2">KSB-15</strain>
    </source>
</reference>
<dbReference type="SUPFAM" id="SSF53448">
    <property type="entry name" value="Nucleotide-diphospho-sugar transferases"/>
    <property type="match status" value="1"/>
</dbReference>
<protein>
    <submittedName>
        <fullName evidence="2">Glycosyltransferase</fullName>
        <ecNumber evidence="2">2.4.-.-</ecNumber>
    </submittedName>
</protein>
<keyword evidence="3" id="KW-1185">Reference proteome</keyword>
<dbReference type="GO" id="GO:0016758">
    <property type="term" value="F:hexosyltransferase activity"/>
    <property type="evidence" value="ECO:0007669"/>
    <property type="project" value="UniProtKB-ARBA"/>
</dbReference>
<dbReference type="Gene3D" id="3.90.550.10">
    <property type="entry name" value="Spore Coat Polysaccharide Biosynthesis Protein SpsA, Chain A"/>
    <property type="match status" value="1"/>
</dbReference>
<dbReference type="EC" id="2.4.-.-" evidence="2"/>
<dbReference type="PANTHER" id="PTHR22916:SF3">
    <property type="entry name" value="UDP-GLCNAC:BETAGAL BETA-1,3-N-ACETYLGLUCOSAMINYLTRANSFERASE-LIKE PROTEIN 1"/>
    <property type="match status" value="1"/>
</dbReference>
<evidence type="ECO:0000313" key="2">
    <source>
        <dbReference type="EMBL" id="QYM80488.1"/>
    </source>
</evidence>
<evidence type="ECO:0000259" key="1">
    <source>
        <dbReference type="Pfam" id="PF00535"/>
    </source>
</evidence>
<accession>A0A8F9TYD0</accession>
<dbReference type="AlphaFoldDB" id="A0A8F9TYD0"/>
<feature type="domain" description="Glycosyltransferase 2-like" evidence="1">
    <location>
        <begin position="7"/>
        <end position="112"/>
    </location>
</feature>
<keyword evidence="2" id="KW-0808">Transferase</keyword>
<organism evidence="2 3">
    <name type="scientific">Horticoccus luteus</name>
    <dbReference type="NCBI Taxonomy" id="2862869"/>
    <lineage>
        <taxon>Bacteria</taxon>
        <taxon>Pseudomonadati</taxon>
        <taxon>Verrucomicrobiota</taxon>
        <taxon>Opitutia</taxon>
        <taxon>Opitutales</taxon>
        <taxon>Opitutaceae</taxon>
        <taxon>Horticoccus</taxon>
    </lineage>
</organism>
<dbReference type="EMBL" id="CP080507">
    <property type="protein sequence ID" value="QYM80488.1"/>
    <property type="molecule type" value="Genomic_DNA"/>
</dbReference>
<proteinExistence type="predicted"/>
<dbReference type="InterPro" id="IPR001173">
    <property type="entry name" value="Glyco_trans_2-like"/>
</dbReference>
<dbReference type="Pfam" id="PF00535">
    <property type="entry name" value="Glycos_transf_2"/>
    <property type="match status" value="1"/>
</dbReference>
<dbReference type="CDD" id="cd00761">
    <property type="entry name" value="Glyco_tranf_GTA_type"/>
    <property type="match status" value="1"/>
</dbReference>
<sequence length="318" mass="35102">MSEPLVSILIPCHNASQWLAQTLESALAQTHPDCEVIVVDDGSTDTSSEVAARFASRGVRLFRQPQSGAAAARNAAITHARGDYFQFLDADDLLHPDKISRQITRLMREPVGRVASAAWAGFRQQPDEAVFSAEPVWRDAAPIDWLVLSWDGGGMMHPAAWLTPRAVAERAGLWNETLSLDDDGEYFCRVLLASSGVCFCPEARSYYRRHVGGSLSHAKSPAAWRSSHAVCRLIQTAALAIEDSPRVRHACAMNHLRFAFRAWPYARELTRLSLAEAKKLDPAARMPGAGTRFNLAARLLGWRAARMLQHRLSHPLSS</sequence>